<dbReference type="EMBL" id="BK032585">
    <property type="protein sequence ID" value="DAF49674.1"/>
    <property type="molecule type" value="Genomic_DNA"/>
</dbReference>
<protein>
    <submittedName>
        <fullName evidence="1">Uncharacterized protein</fullName>
    </submittedName>
</protein>
<sequence>MAKIEFECDTYMDELRGFSRDFFDGKKNAYTTDKLTDDEFNFISGMNYAVNHFLSNFIDNLDEIEELDDSIDMLQDLKKKIAGMALTVVKNGVNVEISQLITEFIDSHED</sequence>
<proteinExistence type="predicted"/>
<evidence type="ECO:0000313" key="1">
    <source>
        <dbReference type="EMBL" id="DAF49674.1"/>
    </source>
</evidence>
<organism evidence="1">
    <name type="scientific">Myoviridae sp. ctuev19</name>
    <dbReference type="NCBI Taxonomy" id="2827716"/>
    <lineage>
        <taxon>Viruses</taxon>
        <taxon>Duplodnaviria</taxon>
        <taxon>Heunggongvirae</taxon>
        <taxon>Uroviricota</taxon>
        <taxon>Caudoviricetes</taxon>
    </lineage>
</organism>
<name>A0A8S5SGB8_9CAUD</name>
<accession>A0A8S5SGB8</accession>
<reference evidence="1" key="1">
    <citation type="journal article" date="2021" name="Proc. Natl. Acad. Sci. U.S.A.">
        <title>A Catalog of Tens of Thousands of Viruses from Human Metagenomes Reveals Hidden Associations with Chronic Diseases.</title>
        <authorList>
            <person name="Tisza M.J."/>
            <person name="Buck C.B."/>
        </authorList>
    </citation>
    <scope>NUCLEOTIDE SEQUENCE</scope>
    <source>
        <strain evidence="1">Ctuev19</strain>
    </source>
</reference>